<dbReference type="EMBL" id="BAABFT010000025">
    <property type="protein sequence ID" value="GAA4340131.1"/>
    <property type="molecule type" value="Genomic_DNA"/>
</dbReference>
<comment type="caution">
    <text evidence="1">The sequence shown here is derived from an EMBL/GenBank/DDBJ whole genome shotgun (WGS) entry which is preliminary data.</text>
</comment>
<evidence type="ECO:0000313" key="1">
    <source>
        <dbReference type="EMBL" id="GAA4340131.1"/>
    </source>
</evidence>
<sequence length="67" mass="7989">MKLMQTDRQCRKCNKGTLSTRVKRGFWVKSLLFWVSIKHFKCSYCDQKTYVLEERNGSKQLTNLNVN</sequence>
<name>A0ABP8HJT1_9SPHI</name>
<reference evidence="2" key="1">
    <citation type="journal article" date="2019" name="Int. J. Syst. Evol. Microbiol.">
        <title>The Global Catalogue of Microorganisms (GCM) 10K type strain sequencing project: providing services to taxonomists for standard genome sequencing and annotation.</title>
        <authorList>
            <consortium name="The Broad Institute Genomics Platform"/>
            <consortium name="The Broad Institute Genome Sequencing Center for Infectious Disease"/>
            <person name="Wu L."/>
            <person name="Ma J."/>
        </authorList>
    </citation>
    <scope>NUCLEOTIDE SEQUENCE [LARGE SCALE GENOMIC DNA]</scope>
    <source>
        <strain evidence="2">JCM 17705</strain>
    </source>
</reference>
<keyword evidence="2" id="KW-1185">Reference proteome</keyword>
<organism evidence="1 2">
    <name type="scientific">Mucilaginibacter gynuensis</name>
    <dbReference type="NCBI Taxonomy" id="1302236"/>
    <lineage>
        <taxon>Bacteria</taxon>
        <taxon>Pseudomonadati</taxon>
        <taxon>Bacteroidota</taxon>
        <taxon>Sphingobacteriia</taxon>
        <taxon>Sphingobacteriales</taxon>
        <taxon>Sphingobacteriaceae</taxon>
        <taxon>Mucilaginibacter</taxon>
    </lineage>
</organism>
<proteinExistence type="predicted"/>
<accession>A0ABP8HJT1</accession>
<dbReference type="Proteomes" id="UP001500582">
    <property type="component" value="Unassembled WGS sequence"/>
</dbReference>
<gene>
    <name evidence="1" type="ORF">GCM10023149_51300</name>
</gene>
<dbReference type="RefSeq" id="WP_345214087.1">
    <property type="nucleotide sequence ID" value="NZ_BAABFT010000025.1"/>
</dbReference>
<protein>
    <submittedName>
        <fullName evidence="1">Uncharacterized protein</fullName>
    </submittedName>
</protein>
<evidence type="ECO:0000313" key="2">
    <source>
        <dbReference type="Proteomes" id="UP001500582"/>
    </source>
</evidence>